<proteinExistence type="inferred from homology"/>
<evidence type="ECO:0000313" key="6">
    <source>
        <dbReference type="EMBL" id="XCG62544.1"/>
    </source>
</evidence>
<accession>A0AAU8DKA7</accession>
<dbReference type="InterPro" id="IPR036995">
    <property type="entry name" value="MPG_sf"/>
</dbReference>
<dbReference type="CDD" id="cd00540">
    <property type="entry name" value="AAG"/>
    <property type="match status" value="1"/>
</dbReference>
<keyword evidence="4 5" id="KW-0234">DNA repair</keyword>
<dbReference type="EMBL" id="CP159218">
    <property type="protein sequence ID" value="XCG62544.1"/>
    <property type="molecule type" value="Genomic_DNA"/>
</dbReference>
<protein>
    <recommendedName>
        <fullName evidence="5">Putative 3-methyladenine DNA glycosylase</fullName>
        <ecNumber evidence="5">3.2.2.-</ecNumber>
    </recommendedName>
</protein>
<dbReference type="GO" id="GO:0003905">
    <property type="term" value="F:alkylbase DNA N-glycosylase activity"/>
    <property type="evidence" value="ECO:0007669"/>
    <property type="project" value="InterPro"/>
</dbReference>
<keyword evidence="2 5" id="KW-0227">DNA damage</keyword>
<dbReference type="RefSeq" id="WP_353648159.1">
    <property type="nucleotide sequence ID" value="NZ_CP159218.1"/>
</dbReference>
<dbReference type="NCBIfam" id="TIGR00567">
    <property type="entry name" value="3mg"/>
    <property type="match status" value="1"/>
</dbReference>
<keyword evidence="6" id="KW-0326">Glycosidase</keyword>
<dbReference type="NCBIfam" id="NF002003">
    <property type="entry name" value="PRK00802.1-3"/>
    <property type="match status" value="1"/>
</dbReference>
<comment type="similarity">
    <text evidence="1 5">Belongs to the DNA glycosylase MPG family.</text>
</comment>
<reference evidence="6" key="1">
    <citation type="submission" date="2024-05" db="EMBL/GenBank/DDBJ databases">
        <authorList>
            <person name="Cai S.Y."/>
            <person name="Jin L.M."/>
            <person name="Li H.R."/>
        </authorList>
    </citation>
    <scope>NUCLEOTIDE SEQUENCE</scope>
    <source>
        <strain evidence="6">A5-74</strain>
    </source>
</reference>
<dbReference type="EC" id="3.2.2.-" evidence="5"/>
<organism evidence="6">
    <name type="scientific">Nakamurella sp. A5-74</name>
    <dbReference type="NCBI Taxonomy" id="3158264"/>
    <lineage>
        <taxon>Bacteria</taxon>
        <taxon>Bacillati</taxon>
        <taxon>Actinomycetota</taxon>
        <taxon>Actinomycetes</taxon>
        <taxon>Nakamurellales</taxon>
        <taxon>Nakamurellaceae</taxon>
        <taxon>Nakamurella</taxon>
    </lineage>
</organism>
<dbReference type="PANTHER" id="PTHR10429">
    <property type="entry name" value="DNA-3-METHYLADENINE GLYCOSYLASE"/>
    <property type="match status" value="1"/>
</dbReference>
<evidence type="ECO:0000256" key="4">
    <source>
        <dbReference type="ARBA" id="ARBA00023204"/>
    </source>
</evidence>
<sequence>MGTPLLPRSFFARPVLEVAPELLGCLLIGRTGVTVRVTEVEAYEGPLDPASHAFRRTPRSEVMFGPPGHLYVYLIYGMHWCANVVTGPAGTASAVLLRAGEVIGGQQAARLLRPASRADSQLARGPASLTTLLGLDGANSGDDLCRAGRPLQLRAGSPPDRISSGPRVGITRAAERPWRFWQTGSPTVTAFRAGAPRRTAAS</sequence>
<dbReference type="Pfam" id="PF02245">
    <property type="entry name" value="Pur_DNA_glyco"/>
    <property type="match status" value="1"/>
</dbReference>
<dbReference type="InterPro" id="IPR003180">
    <property type="entry name" value="MPG"/>
</dbReference>
<dbReference type="GO" id="GO:0003677">
    <property type="term" value="F:DNA binding"/>
    <property type="evidence" value="ECO:0007669"/>
    <property type="project" value="InterPro"/>
</dbReference>
<gene>
    <name evidence="6" type="ORF">ABLG96_15005</name>
</gene>
<evidence type="ECO:0000256" key="2">
    <source>
        <dbReference type="ARBA" id="ARBA00022763"/>
    </source>
</evidence>
<dbReference type="InterPro" id="IPR011034">
    <property type="entry name" value="Formyl_transferase-like_C_sf"/>
</dbReference>
<dbReference type="PANTHER" id="PTHR10429:SF0">
    <property type="entry name" value="DNA-3-METHYLADENINE GLYCOSYLASE"/>
    <property type="match status" value="1"/>
</dbReference>
<dbReference type="SUPFAM" id="SSF50486">
    <property type="entry name" value="FMT C-terminal domain-like"/>
    <property type="match status" value="1"/>
</dbReference>
<keyword evidence="3 5" id="KW-0378">Hydrolase</keyword>
<dbReference type="GO" id="GO:0006284">
    <property type="term" value="P:base-excision repair"/>
    <property type="evidence" value="ECO:0007669"/>
    <property type="project" value="InterPro"/>
</dbReference>
<evidence type="ECO:0000256" key="1">
    <source>
        <dbReference type="ARBA" id="ARBA00009232"/>
    </source>
</evidence>
<dbReference type="Gene3D" id="3.10.300.10">
    <property type="entry name" value="Methylpurine-DNA glycosylase (MPG)"/>
    <property type="match status" value="1"/>
</dbReference>
<name>A0AAU8DKA7_9ACTN</name>
<evidence type="ECO:0000256" key="5">
    <source>
        <dbReference type="HAMAP-Rule" id="MF_00527"/>
    </source>
</evidence>
<dbReference type="HAMAP" id="MF_00527">
    <property type="entry name" value="3MGH"/>
    <property type="match status" value="1"/>
</dbReference>
<evidence type="ECO:0000256" key="3">
    <source>
        <dbReference type="ARBA" id="ARBA00022801"/>
    </source>
</evidence>
<dbReference type="AlphaFoldDB" id="A0AAU8DKA7"/>